<dbReference type="InterPro" id="IPR059206">
    <property type="entry name" value="Sll1717-like"/>
</dbReference>
<accession>A0A1X0YCV8</accession>
<evidence type="ECO:0000313" key="2">
    <source>
        <dbReference type="Proteomes" id="UP000193136"/>
    </source>
</evidence>
<comment type="caution">
    <text evidence="1">The sequence shown here is derived from an EMBL/GenBank/DDBJ whole genome shotgun (WGS) entry which is preliminary data.</text>
</comment>
<reference evidence="1 2" key="1">
    <citation type="submission" date="2017-03" db="EMBL/GenBank/DDBJ databases">
        <title>Genome sequence of Geothermobacter sp. EPR-M, Deep-Sea Iron Reducer.</title>
        <authorList>
            <person name="Tully B."/>
            <person name="Savalia P."/>
            <person name="Abuyen K."/>
            <person name="Baughan C."/>
            <person name="Romero E."/>
            <person name="Ronkowski C."/>
            <person name="Torres B."/>
            <person name="Tremblay J."/>
            <person name="Trujillo A."/>
            <person name="Tyler M."/>
            <person name="Perez-Rodriguez I."/>
            <person name="Amend J."/>
        </authorList>
    </citation>
    <scope>NUCLEOTIDE SEQUENCE [LARGE SCALE GENOMIC DNA]</scope>
    <source>
        <strain evidence="1 2">EPR-M</strain>
    </source>
</reference>
<dbReference type="STRING" id="1969733.B5V00_02865"/>
<proteinExistence type="predicted"/>
<organism evidence="1 2">
    <name type="scientific">Geothermobacter hydrogeniphilus</name>
    <dbReference type="NCBI Taxonomy" id="1969733"/>
    <lineage>
        <taxon>Bacteria</taxon>
        <taxon>Pseudomonadati</taxon>
        <taxon>Thermodesulfobacteriota</taxon>
        <taxon>Desulfuromonadia</taxon>
        <taxon>Desulfuromonadales</taxon>
        <taxon>Geothermobacteraceae</taxon>
        <taxon>Geothermobacter</taxon>
    </lineage>
</organism>
<protein>
    <submittedName>
        <fullName evidence="1">FunZ protein</fullName>
    </submittedName>
</protein>
<evidence type="ECO:0000313" key="1">
    <source>
        <dbReference type="EMBL" id="ORJ63008.1"/>
    </source>
</evidence>
<keyword evidence="2" id="KW-1185">Reference proteome</keyword>
<dbReference type="RefSeq" id="WP_085009248.1">
    <property type="nucleotide sequence ID" value="NZ_NAAD01000002.1"/>
</dbReference>
<gene>
    <name evidence="1" type="ORF">B5V00_02865</name>
</gene>
<name>A0A1X0YCV8_9BACT</name>
<sequence>MKVVNDLELGFSDAENYRRRENKSLLNRVFIRNHNLDRLCDPSISFLIGEKGTGKTAYAVYLANNDHLDTLSSLRYIRETEYQKFIALKKEKHLGLSDYSSIWKVILYLLLAKQIIEREGGIEFLRRFTKISAIQKAIDEYYHKAFSPEIIQALQFVQESKIAAELIAKYAKVSGEEKDTLTFSEARFQTNLFYIQKGFEDAFRQARLKKNHLLFIDGIDIRPSSIPYEEYMLCIKGLANAVWEVNNDFFPTVKGGGGRMRVTLLIRPDIFQSVGLQNQNTKIRDNSVFLDWRTEYTNHRKSDIFKVIDHLLSSQQDDSLEEGEAWDYYFPWDTPNLMEGFEHHSSFISFLRWSYYRPRDIVTMLSILQEIAKRSGKEKKYLKYAEFDNAEFKRAYSEYLLGEVKDHLTFYYGEEEYNLFLRFFKHLNGKNKFSYSEYLAFYDNFYKSISKSSESVPKFMSTPGDFLQFLYDLNILSYIEYPIGDKPYIRWCFRQRSYGDMNPKVKEGCDYQIFYGLYKALNVGQEFSLK</sequence>
<dbReference type="EMBL" id="NAAD01000002">
    <property type="protein sequence ID" value="ORJ63008.1"/>
    <property type="molecule type" value="Genomic_DNA"/>
</dbReference>
<dbReference type="OrthoDB" id="9179688at2"/>
<dbReference type="AlphaFoldDB" id="A0A1X0YCV8"/>
<dbReference type="NCBIfam" id="NF047389">
    <property type="entry name" value="ATPase_Sll1717"/>
    <property type="match status" value="1"/>
</dbReference>
<dbReference type="Proteomes" id="UP000193136">
    <property type="component" value="Unassembled WGS sequence"/>
</dbReference>